<name>A0A4R6XPM2_9GAMM</name>
<dbReference type="Proteomes" id="UP000295724">
    <property type="component" value="Unassembled WGS sequence"/>
</dbReference>
<keyword evidence="3" id="KW-1185">Reference proteome</keyword>
<dbReference type="Pfam" id="PF07638">
    <property type="entry name" value="Sigma70_ECF"/>
    <property type="match status" value="1"/>
</dbReference>
<organism evidence="2 3">
    <name type="scientific">Marinicella litoralis</name>
    <dbReference type="NCBI Taxonomy" id="644220"/>
    <lineage>
        <taxon>Bacteria</taxon>
        <taxon>Pseudomonadati</taxon>
        <taxon>Pseudomonadota</taxon>
        <taxon>Gammaproteobacteria</taxon>
        <taxon>Lysobacterales</taxon>
        <taxon>Marinicellaceae</taxon>
        <taxon>Marinicella</taxon>
    </lineage>
</organism>
<sequence>MNTELDREIYQQLKIIANKLMSNERNNHTLSPTDLVHEAFVKIKFPALTDLATEHGVFILARQMRRLLVDYGRQNSALKRGGNQQKIMYTDALGIHNNNLTDFSIISAAIDDLEAMDSRAARAIDLFYFTSIDKCKTAEILNISVPTLERDLRFAKAHISHYLSEQA</sequence>
<dbReference type="EMBL" id="SNZB01000003">
    <property type="protein sequence ID" value="TDR20349.1"/>
    <property type="molecule type" value="Genomic_DNA"/>
</dbReference>
<gene>
    <name evidence="2" type="ORF">C8D91_1321</name>
</gene>
<dbReference type="RefSeq" id="WP_099018204.1">
    <property type="nucleotide sequence ID" value="NZ_NIHB01000001.1"/>
</dbReference>
<proteinExistence type="predicted"/>
<reference evidence="2 3" key="1">
    <citation type="submission" date="2019-03" db="EMBL/GenBank/DDBJ databases">
        <title>Genomic Encyclopedia of Type Strains, Phase IV (KMG-IV): sequencing the most valuable type-strain genomes for metagenomic binning, comparative biology and taxonomic classification.</title>
        <authorList>
            <person name="Goeker M."/>
        </authorList>
    </citation>
    <scope>NUCLEOTIDE SEQUENCE [LARGE SCALE GENOMIC DNA]</scope>
    <source>
        <strain evidence="2 3">DSM 25488</strain>
    </source>
</reference>
<evidence type="ECO:0000313" key="3">
    <source>
        <dbReference type="Proteomes" id="UP000295724"/>
    </source>
</evidence>
<protein>
    <submittedName>
        <fullName evidence="2">RNA polymerase sigma factor (TIGR02999 family)</fullName>
    </submittedName>
</protein>
<evidence type="ECO:0000259" key="1">
    <source>
        <dbReference type="Pfam" id="PF07638"/>
    </source>
</evidence>
<feature type="domain" description="RNA polymerase sigma-70 ECF-like HTH" evidence="1">
    <location>
        <begin position="6"/>
        <end position="162"/>
    </location>
</feature>
<dbReference type="AlphaFoldDB" id="A0A4R6XPM2"/>
<comment type="caution">
    <text evidence="2">The sequence shown here is derived from an EMBL/GenBank/DDBJ whole genome shotgun (WGS) entry which is preliminary data.</text>
</comment>
<accession>A0A4R6XPM2</accession>
<dbReference type="InterPro" id="IPR053812">
    <property type="entry name" value="HTH_Sigma70_ECF-like"/>
</dbReference>
<dbReference type="OrthoDB" id="6196688at2"/>
<evidence type="ECO:0000313" key="2">
    <source>
        <dbReference type="EMBL" id="TDR20349.1"/>
    </source>
</evidence>